<keyword evidence="8" id="KW-0325">Glycoprotein</keyword>
<dbReference type="EC" id="3.1.1.-" evidence="9"/>
<dbReference type="PANTHER" id="PTHR12370:SF2">
    <property type="entry name" value="PHOSPHOLIPASE B-LIKE PROTEIN F"/>
    <property type="match status" value="1"/>
</dbReference>
<evidence type="ECO:0000256" key="6">
    <source>
        <dbReference type="ARBA" id="ARBA00022963"/>
    </source>
</evidence>
<comment type="similarity">
    <text evidence="2 9">Belongs to the phospholipase B-like family.</text>
</comment>
<accession>A0A152A6Q4</accession>
<dbReference type="OrthoDB" id="443524at2759"/>
<evidence type="ECO:0000256" key="7">
    <source>
        <dbReference type="ARBA" id="ARBA00023098"/>
    </source>
</evidence>
<evidence type="ECO:0000256" key="8">
    <source>
        <dbReference type="ARBA" id="ARBA00023180"/>
    </source>
</evidence>
<dbReference type="GO" id="GO:0005576">
    <property type="term" value="C:extracellular region"/>
    <property type="evidence" value="ECO:0007669"/>
    <property type="project" value="UniProtKB-SubCell"/>
</dbReference>
<evidence type="ECO:0000256" key="5">
    <source>
        <dbReference type="ARBA" id="ARBA00022801"/>
    </source>
</evidence>
<evidence type="ECO:0000256" key="3">
    <source>
        <dbReference type="ARBA" id="ARBA00022525"/>
    </source>
</evidence>
<dbReference type="InParanoid" id="A0A152A6Q4"/>
<feature type="chain" id="PRO_5011332586" description="Phospholipase B-like" evidence="9">
    <location>
        <begin position="22"/>
        <end position="544"/>
    </location>
</feature>
<dbReference type="PROSITE" id="PS51257">
    <property type="entry name" value="PROKAR_LIPOPROTEIN"/>
    <property type="match status" value="1"/>
</dbReference>
<keyword evidence="11" id="KW-1185">Reference proteome</keyword>
<dbReference type="InterPro" id="IPR007000">
    <property type="entry name" value="PLipase_B-like"/>
</dbReference>
<dbReference type="Pfam" id="PF04916">
    <property type="entry name" value="Phospholip_B"/>
    <property type="match status" value="1"/>
</dbReference>
<keyword evidence="6 9" id="KW-0442">Lipid degradation</keyword>
<dbReference type="Proteomes" id="UP000076078">
    <property type="component" value="Unassembled WGS sequence"/>
</dbReference>
<evidence type="ECO:0000313" key="11">
    <source>
        <dbReference type="Proteomes" id="UP000076078"/>
    </source>
</evidence>
<dbReference type="GO" id="GO:0004620">
    <property type="term" value="F:phospholipase activity"/>
    <property type="evidence" value="ECO:0007669"/>
    <property type="project" value="InterPro"/>
</dbReference>
<comment type="subcellular location">
    <subcellularLocation>
        <location evidence="1">Secreted</location>
    </subcellularLocation>
</comment>
<evidence type="ECO:0000256" key="1">
    <source>
        <dbReference type="ARBA" id="ARBA00004613"/>
    </source>
</evidence>
<organism evidence="10 11">
    <name type="scientific">Tieghemostelium lacteum</name>
    <name type="common">Slime mold</name>
    <name type="synonym">Dictyostelium lacteum</name>
    <dbReference type="NCBI Taxonomy" id="361077"/>
    <lineage>
        <taxon>Eukaryota</taxon>
        <taxon>Amoebozoa</taxon>
        <taxon>Evosea</taxon>
        <taxon>Eumycetozoa</taxon>
        <taxon>Dictyostelia</taxon>
        <taxon>Dictyosteliales</taxon>
        <taxon>Raperosteliaceae</taxon>
        <taxon>Tieghemostelium</taxon>
    </lineage>
</organism>
<keyword evidence="7 9" id="KW-0443">Lipid metabolism</keyword>
<evidence type="ECO:0000313" key="10">
    <source>
        <dbReference type="EMBL" id="KYR01894.1"/>
    </source>
</evidence>
<comment type="function">
    <text evidence="9">Putative phospholipase.</text>
</comment>
<keyword evidence="3" id="KW-0964">Secreted</keyword>
<keyword evidence="5 9" id="KW-0378">Hydrolase</keyword>
<protein>
    <recommendedName>
        <fullName evidence="9">Phospholipase B-like</fullName>
        <ecNumber evidence="9">3.1.1.-</ecNumber>
    </recommendedName>
</protein>
<evidence type="ECO:0000256" key="2">
    <source>
        <dbReference type="ARBA" id="ARBA00007835"/>
    </source>
</evidence>
<reference evidence="10 11" key="1">
    <citation type="submission" date="2015-12" db="EMBL/GenBank/DDBJ databases">
        <title>Dictyostelia acquired genes for synthesis and detection of signals that induce cell-type specialization by lateral gene transfer from prokaryotes.</title>
        <authorList>
            <person name="Gloeckner G."/>
            <person name="Schaap P."/>
        </authorList>
    </citation>
    <scope>NUCLEOTIDE SEQUENCE [LARGE SCALE GENOMIC DNA]</scope>
    <source>
        <strain evidence="10 11">TK</strain>
    </source>
</reference>
<comment type="caution">
    <text evidence="10">The sequence shown here is derived from an EMBL/GenBank/DDBJ whole genome shotgun (WGS) entry which is preliminary data.</text>
</comment>
<dbReference type="AlphaFoldDB" id="A0A152A6Q4"/>
<feature type="signal peptide" evidence="9">
    <location>
        <begin position="1"/>
        <end position="21"/>
    </location>
</feature>
<dbReference type="PANTHER" id="PTHR12370">
    <property type="entry name" value="PHOSPHOLIPASE B-RELATED"/>
    <property type="match status" value="1"/>
</dbReference>
<dbReference type="Gene3D" id="3.60.60.30">
    <property type="match status" value="1"/>
</dbReference>
<dbReference type="EMBL" id="LODT01000005">
    <property type="protein sequence ID" value="KYR01894.1"/>
    <property type="molecule type" value="Genomic_DNA"/>
</dbReference>
<dbReference type="OMA" id="MYDHFTN"/>
<proteinExistence type="inferred from homology"/>
<gene>
    <name evidence="10" type="ORF">DLAC_01398</name>
</gene>
<name>A0A152A6Q4_TIELA</name>
<keyword evidence="4 9" id="KW-0732">Signal</keyword>
<dbReference type="FunCoup" id="A0A152A6Q4">
    <property type="interactions" value="2"/>
</dbReference>
<dbReference type="GO" id="GO:0009395">
    <property type="term" value="P:phospholipid catabolic process"/>
    <property type="evidence" value="ECO:0007669"/>
    <property type="project" value="TreeGrafter"/>
</dbReference>
<evidence type="ECO:0000256" key="9">
    <source>
        <dbReference type="RuleBase" id="RU364138"/>
    </source>
</evidence>
<sequence>MEKSIFLVVLLILSVLTSCNCKKIWYSINDNLEITTGKNNSGSIGFGYFKDEVQKDGWGKLYIQMNEVVPNQHSNSYYAAGYLEGYLTSGLIYNFSQNYFLNQFNSSNVKDLPMELLEFASTNSEWMQETFQNDTSAFGVQVQNVQQQFNGLVQGYNDNVDEELQLDPMLLLLMNYIGDLDDILNYIQYQKDQKSAKSKIFTVAELEDIFSRGHCSSLIKVPSDYSELYSSHTTWGSYYTMLRIFKRIIIPDVWAPFGYDIYYSGYPGIITSDDDYFLIKPSNLVVTETTNSIINMSLYSQVKPTTLLYWVRSMVANRLANSGQEWIDNYVPYQSGTYCNQWMIIDYKLFTPFSDLQNGTLMIMESIPGEYLQADVTEILSFGYWSSFNRPYFPRFQELMGYTYYEKLYGDIASYSLNPRAKIFRRDQNNVESISDMQSIMLYNMYLTDPYSEGFPGNAIASRYDLGGGPNLPPSWFNKTGRGAIDSKITSSQLVSIQQSLAYSGPPVTPDCPPFSFDGEWSQISHLGIPQTFNFDWVQMTLDQ</sequence>
<evidence type="ECO:0000256" key="4">
    <source>
        <dbReference type="ARBA" id="ARBA00022729"/>
    </source>
</evidence>